<dbReference type="Proteomes" id="UP000798662">
    <property type="component" value="Chromosome 2"/>
</dbReference>
<dbReference type="EMBL" id="CM020619">
    <property type="protein sequence ID" value="KAK1863156.1"/>
    <property type="molecule type" value="Genomic_DNA"/>
</dbReference>
<sequence length="362" mass="36670">MSAQGCGHLSAATGQTARPAPKPFPPTILCFGDSLTAGYTDSGAAHTPYSTELARHLYSLQVPPSAVPPATAMVVTAGMDGELAASMGRRLVATLATGAPPLSVGSTGDGAPGDHAAGGCAGGSPECGRPYTHVVLLAGTNDVPTTAADVVVSRLSALHNTIAGTGAVPLAVTLPPAAADRRWPRMAATRRAVNAAIRGGEVAPPGVEPVVVDLAAALPPPGQGGAWDEDGLHLSPAGYSLTGGLVADTLLELLEREAGAGGTEDEVVGGGNPAMGGRTFRQPRLPKRSVIERLTATTAPCVVETTALLAALKASGFDDRRVAAEMGALRACMAASSTKGAGKTQKSSVFFHLKRLYYMQRR</sequence>
<reference evidence="1" key="1">
    <citation type="submission" date="2019-11" db="EMBL/GenBank/DDBJ databases">
        <title>Nori genome reveals adaptations in red seaweeds to the harsh intertidal environment.</title>
        <authorList>
            <person name="Wang D."/>
            <person name="Mao Y."/>
        </authorList>
    </citation>
    <scope>NUCLEOTIDE SEQUENCE</scope>
    <source>
        <tissue evidence="1">Gametophyte</tissue>
    </source>
</reference>
<accession>A0ACC3BZR0</accession>
<keyword evidence="2" id="KW-1185">Reference proteome</keyword>
<evidence type="ECO:0000313" key="1">
    <source>
        <dbReference type="EMBL" id="KAK1863156.1"/>
    </source>
</evidence>
<comment type="caution">
    <text evidence="1">The sequence shown here is derived from an EMBL/GenBank/DDBJ whole genome shotgun (WGS) entry which is preliminary data.</text>
</comment>
<organism evidence="1 2">
    <name type="scientific">Pyropia yezoensis</name>
    <name type="common">Susabi-nori</name>
    <name type="synonym">Porphyra yezoensis</name>
    <dbReference type="NCBI Taxonomy" id="2788"/>
    <lineage>
        <taxon>Eukaryota</taxon>
        <taxon>Rhodophyta</taxon>
        <taxon>Bangiophyceae</taxon>
        <taxon>Bangiales</taxon>
        <taxon>Bangiaceae</taxon>
        <taxon>Pyropia</taxon>
    </lineage>
</organism>
<evidence type="ECO:0000313" key="2">
    <source>
        <dbReference type="Proteomes" id="UP000798662"/>
    </source>
</evidence>
<name>A0ACC3BZR0_PYRYE</name>
<proteinExistence type="predicted"/>
<gene>
    <name evidence="1" type="ORF">I4F81_005718</name>
</gene>
<protein>
    <submittedName>
        <fullName evidence="1">Uncharacterized protein</fullName>
    </submittedName>
</protein>